<reference evidence="2" key="1">
    <citation type="submission" date="2013-06" db="EMBL/GenBank/DDBJ databases">
        <authorList>
            <person name="Zhao Q."/>
        </authorList>
    </citation>
    <scope>NUCLEOTIDE SEQUENCE</scope>
    <source>
        <strain evidence="2">cv. W1943</strain>
    </source>
</reference>
<dbReference type="AlphaFoldDB" id="A0A0E0RKC9"/>
<name>A0A0E0RKC9_ORYRU</name>
<evidence type="ECO:0000313" key="1">
    <source>
        <dbReference type="EnsemblPlants" id="ORUFI12G21960.1"/>
    </source>
</evidence>
<sequence length="141" mass="15574">MRWRRVLLGGEGAIGGGLEVAAHGPSASARLAGQEASANRGAGEEQAAGAVVGEGADWRDALERGHRTRAHSSNPEDIKFVLEMINTNWMAMWDIKNIIQAPHQHMAMIKRGTIRVLQDRHYVNKLNNFLGVQRGFHVHTY</sequence>
<proteinExistence type="predicted"/>
<keyword evidence="2" id="KW-1185">Reference proteome</keyword>
<dbReference type="Proteomes" id="UP000008022">
    <property type="component" value="Unassembled WGS sequence"/>
</dbReference>
<organism evidence="1 2">
    <name type="scientific">Oryza rufipogon</name>
    <name type="common">Brownbeard rice</name>
    <name type="synonym">Asian wild rice</name>
    <dbReference type="NCBI Taxonomy" id="4529"/>
    <lineage>
        <taxon>Eukaryota</taxon>
        <taxon>Viridiplantae</taxon>
        <taxon>Streptophyta</taxon>
        <taxon>Embryophyta</taxon>
        <taxon>Tracheophyta</taxon>
        <taxon>Spermatophyta</taxon>
        <taxon>Magnoliopsida</taxon>
        <taxon>Liliopsida</taxon>
        <taxon>Poales</taxon>
        <taxon>Poaceae</taxon>
        <taxon>BOP clade</taxon>
        <taxon>Oryzoideae</taxon>
        <taxon>Oryzeae</taxon>
        <taxon>Oryzinae</taxon>
        <taxon>Oryza</taxon>
    </lineage>
</organism>
<dbReference type="Gramene" id="ORUFI12G21960.1">
    <property type="protein sequence ID" value="ORUFI12G21960.1"/>
    <property type="gene ID" value="ORUFI12G21960"/>
</dbReference>
<dbReference type="EnsemblPlants" id="ORUFI12G21960.1">
    <property type="protein sequence ID" value="ORUFI12G21960.1"/>
    <property type="gene ID" value="ORUFI12G21960"/>
</dbReference>
<evidence type="ECO:0000313" key="2">
    <source>
        <dbReference type="Proteomes" id="UP000008022"/>
    </source>
</evidence>
<accession>A0A0E0RKC9</accession>
<protein>
    <submittedName>
        <fullName evidence="1">Uncharacterized protein</fullName>
    </submittedName>
</protein>
<reference evidence="1" key="2">
    <citation type="submission" date="2015-06" db="UniProtKB">
        <authorList>
            <consortium name="EnsemblPlants"/>
        </authorList>
    </citation>
    <scope>IDENTIFICATION</scope>
</reference>
<dbReference type="HOGENOM" id="CLU_1996150_0_0_1"/>